<evidence type="ECO:0000313" key="1">
    <source>
        <dbReference type="EMBL" id="OAP88081.1"/>
    </source>
</evidence>
<accession>A0A179BAE8</accession>
<dbReference type="EMBL" id="LWBS01000465">
    <property type="protein sequence ID" value="OAP88081.1"/>
    <property type="molecule type" value="Genomic_DNA"/>
</dbReference>
<reference evidence="1" key="1">
    <citation type="submission" date="2016-04" db="EMBL/GenBank/DDBJ databases">
        <title>Fast-growing isolate from the root nodules of Vavilovia formosa.</title>
        <authorList>
            <person name="Kimeklis A."/>
            <person name="Safronova V."/>
            <person name="Belimov A."/>
            <person name="Andronov E."/>
        </authorList>
    </citation>
    <scope>NUCLEOTIDE SEQUENCE [LARGE SCALE GENOMIC DNA]</scope>
    <source>
        <strain evidence="1">Vaf-46</strain>
    </source>
</reference>
<gene>
    <name evidence="1" type="ORF">A4U53_35780</name>
</gene>
<name>A0A179BAE8_RHILE</name>
<sequence>MSTIFVGGHLLGTFATGSWPQLGGHLFLEFPSSSVALDHGIPSGSEHTATEGGDPIFSADIISLEDFVAHLRSDDSGSDLWFEPEPIGAVI</sequence>
<dbReference type="AlphaFoldDB" id="A0A179BAE8"/>
<proteinExistence type="predicted"/>
<protein>
    <submittedName>
        <fullName evidence="1">Uncharacterized protein</fullName>
    </submittedName>
</protein>
<organism evidence="1">
    <name type="scientific">Rhizobium leguminosarum</name>
    <dbReference type="NCBI Taxonomy" id="384"/>
    <lineage>
        <taxon>Bacteria</taxon>
        <taxon>Pseudomonadati</taxon>
        <taxon>Pseudomonadota</taxon>
        <taxon>Alphaproteobacteria</taxon>
        <taxon>Hyphomicrobiales</taxon>
        <taxon>Rhizobiaceae</taxon>
        <taxon>Rhizobium/Agrobacterium group</taxon>
        <taxon>Rhizobium</taxon>
    </lineage>
</organism>
<comment type="caution">
    <text evidence="1">The sequence shown here is derived from an EMBL/GenBank/DDBJ whole genome shotgun (WGS) entry which is preliminary data.</text>
</comment>